<gene>
    <name evidence="6" type="ORF">BK809_0001294</name>
</gene>
<comment type="caution">
    <text evidence="6">The sequence shown here is derived from an EMBL/GenBank/DDBJ whole genome shotgun (WGS) entry which is preliminary data.</text>
</comment>
<sequence>MAAGPSSSSTSPSNLSSNSPFLHGSFSSTSSSPPKLPFSAGAMTADVFSTTGAPLSHSYTLSPIGERKALESGPSSLLSLSELEPTLSGSDMKYATTVLVRKLPRNTSDEAVRSMLLFAKDLINTEIIKADFAEDKGFVSAVARFRTLAGAQEARDRLNGKANAANDAKMVVELLPSNTVPGAIGARRNTVDGTASRQTSGSTSSAGSSLGRQSSRFNGTFQSMEKMSPPNGSSSLGGAEFSIPEGGLFGPKSPTGTKTFGEATQNLSKQLINDDAGDDETSELIKDPVAYARSGQNGPNMARRTTQPSLPVSRFASLSLNTTSGSTGLTSPPLSTFASPRSVGPVQSPGPPITTMSPQNMSSTMGPMGPNSNYQLTPHHYQRHNYPPVNPADQNPPCNTLYVGNLPIDTSEDELKAMFSKQRGYKRLCFRTKANGPMCFVEFEDVSFATKALNELYGHPLHNSVKGGIRLSFSKNPLGVRNGQTNTNNIPPTPMTPHNAMPGVGSGFGMNQSFTTATGPPPGLTPPGMSSPVGVGSPVGMNASSNFGVFSNGGFGVPPNAMRTQPLTGGMASAAANSGFSSMAGGYSDYMMGR</sequence>
<evidence type="ECO:0000313" key="6">
    <source>
        <dbReference type="EMBL" id="OMP83911.1"/>
    </source>
</evidence>
<dbReference type="PANTHER" id="PTHR10501">
    <property type="entry name" value="U1 SMALL NUCLEAR RIBONUCLEOPROTEIN A/U2 SMALL NUCLEAR RIBONUCLEOPROTEIN B"/>
    <property type="match status" value="1"/>
</dbReference>
<keyword evidence="1" id="KW-0597">Phosphoprotein</keyword>
<feature type="compositionally biased region" description="Low complexity" evidence="4">
    <location>
        <begin position="193"/>
        <end position="216"/>
    </location>
</feature>
<evidence type="ECO:0000259" key="5">
    <source>
        <dbReference type="PROSITE" id="PS50102"/>
    </source>
</evidence>
<feature type="region of interest" description="Disordered" evidence="4">
    <location>
        <begin position="182"/>
        <end position="260"/>
    </location>
</feature>
<name>A0A1S8B9H3_9PEZI</name>
<dbReference type="PROSITE" id="PS50102">
    <property type="entry name" value="RRM"/>
    <property type="match status" value="1"/>
</dbReference>
<keyword evidence="2 3" id="KW-0694">RNA-binding</keyword>
<evidence type="ECO:0000256" key="4">
    <source>
        <dbReference type="SAM" id="MobiDB-lite"/>
    </source>
</evidence>
<dbReference type="InterPro" id="IPR012677">
    <property type="entry name" value="Nucleotide-bd_a/b_plait_sf"/>
</dbReference>
<evidence type="ECO:0000256" key="2">
    <source>
        <dbReference type="ARBA" id="ARBA00022884"/>
    </source>
</evidence>
<evidence type="ECO:0000256" key="3">
    <source>
        <dbReference type="PROSITE-ProRule" id="PRU00176"/>
    </source>
</evidence>
<accession>A0A1S8B9H3</accession>
<dbReference type="FunFam" id="3.30.70.330:FF:000089">
    <property type="entry name" value="RNA binding protein"/>
    <property type="match status" value="1"/>
</dbReference>
<evidence type="ECO:0000256" key="1">
    <source>
        <dbReference type="ARBA" id="ARBA00022553"/>
    </source>
</evidence>
<feature type="domain" description="RRM" evidence="5">
    <location>
        <begin position="399"/>
        <end position="476"/>
    </location>
</feature>
<dbReference type="InterPro" id="IPR035979">
    <property type="entry name" value="RBD_domain_sf"/>
</dbReference>
<dbReference type="OrthoDB" id="431169at2759"/>
<feature type="region of interest" description="Disordered" evidence="4">
    <location>
        <begin position="1"/>
        <end position="34"/>
    </location>
</feature>
<feature type="region of interest" description="Disordered" evidence="4">
    <location>
        <begin position="321"/>
        <end position="352"/>
    </location>
</feature>
<dbReference type="SUPFAM" id="SSF54928">
    <property type="entry name" value="RNA-binding domain, RBD"/>
    <property type="match status" value="2"/>
</dbReference>
<reference evidence="6 7" key="1">
    <citation type="submission" date="2017-01" db="EMBL/GenBank/DDBJ databases">
        <title>Draft genome sequence of Diplodia seriata F98.1, a fungal species involved in grapevine trunk diseases.</title>
        <authorList>
            <person name="Robert-Siegwald G."/>
            <person name="Vallet J."/>
            <person name="Abou-Mansour E."/>
            <person name="Xu J."/>
            <person name="Rey P."/>
            <person name="Bertsch C."/>
            <person name="Rego C."/>
            <person name="Larignon P."/>
            <person name="Fontaine F."/>
            <person name="Lebrun M.-H."/>
        </authorList>
    </citation>
    <scope>NUCLEOTIDE SEQUENCE [LARGE SCALE GENOMIC DNA]</scope>
    <source>
        <strain evidence="6 7">F98.1</strain>
    </source>
</reference>
<dbReference type="Pfam" id="PF00076">
    <property type="entry name" value="RRM_1"/>
    <property type="match status" value="1"/>
</dbReference>
<protein>
    <submittedName>
        <fullName evidence="6">Cell wall integrity protein scw1</fullName>
    </submittedName>
</protein>
<dbReference type="GO" id="GO:0003723">
    <property type="term" value="F:RNA binding"/>
    <property type="evidence" value="ECO:0007669"/>
    <property type="project" value="UniProtKB-UniRule"/>
</dbReference>
<organism evidence="6 7">
    <name type="scientific">Diplodia seriata</name>
    <dbReference type="NCBI Taxonomy" id="420778"/>
    <lineage>
        <taxon>Eukaryota</taxon>
        <taxon>Fungi</taxon>
        <taxon>Dikarya</taxon>
        <taxon>Ascomycota</taxon>
        <taxon>Pezizomycotina</taxon>
        <taxon>Dothideomycetes</taxon>
        <taxon>Dothideomycetes incertae sedis</taxon>
        <taxon>Botryosphaeriales</taxon>
        <taxon>Botryosphaeriaceae</taxon>
        <taxon>Diplodia</taxon>
    </lineage>
</organism>
<feature type="compositionally biased region" description="Polar residues" evidence="4">
    <location>
        <begin position="294"/>
        <end position="309"/>
    </location>
</feature>
<dbReference type="SMART" id="SM00360">
    <property type="entry name" value="RRM"/>
    <property type="match status" value="2"/>
</dbReference>
<feature type="compositionally biased region" description="Polar residues" evidence="4">
    <location>
        <begin position="217"/>
        <end position="236"/>
    </location>
</feature>
<feature type="region of interest" description="Disordered" evidence="4">
    <location>
        <begin position="290"/>
        <end position="309"/>
    </location>
</feature>
<dbReference type="STRING" id="420778.A0A1S8B9H3"/>
<dbReference type="CDD" id="cd12245">
    <property type="entry name" value="RRM_scw1_like"/>
    <property type="match status" value="1"/>
</dbReference>
<dbReference type="EMBL" id="MSZU01000106">
    <property type="protein sequence ID" value="OMP83911.1"/>
    <property type="molecule type" value="Genomic_DNA"/>
</dbReference>
<dbReference type="Gene3D" id="3.30.70.330">
    <property type="match status" value="1"/>
</dbReference>
<proteinExistence type="predicted"/>
<dbReference type="CDD" id="cd00590">
    <property type="entry name" value="RRM_SF"/>
    <property type="match status" value="1"/>
</dbReference>
<dbReference type="AlphaFoldDB" id="A0A1S8B9H3"/>
<feature type="compositionally biased region" description="Low complexity" evidence="4">
    <location>
        <begin position="321"/>
        <end position="336"/>
    </location>
</feature>
<dbReference type="Proteomes" id="UP000190776">
    <property type="component" value="Unassembled WGS sequence"/>
</dbReference>
<evidence type="ECO:0000313" key="7">
    <source>
        <dbReference type="Proteomes" id="UP000190776"/>
    </source>
</evidence>
<dbReference type="InterPro" id="IPR000504">
    <property type="entry name" value="RRM_dom"/>
</dbReference>